<sequence length="1010" mass="110825">MLPRYIAALFEQLPPHLKHPALAVSCHAVGGARVKDLLRPPAGAGAGGAPSSPAPSSLAHSRALGTYLPSACTPTAKTAADALLLLAHARAAFALGNSGAEPTFPGAASFLCELTLLSADPGEGGSAGPPLRHGTATFLDLGSLPLASPSLDVGDRLHRRSRLSLDAELLEAALAGAARKPDYRASPLCYLLRGFLRPPGDPLFPAAGARAFVVGCASPMSTARAGTAALLKVLDRAQGGERAREEEEERARLKNEQRRLHSRGGGGGGGGAEEAPAEPEPGGPVDWAERVGREIEEIERAERARIEEERRQEELEARREEREHGGARKKGKSVHEKEMERVAELHRKEKEEHDRHLRKREGKGEGESEEAAPADPPADPVEEEIADIGDFFDFSAGAQAEIRKLLALRGALTRPLKALLADTKRMAEERRVGYKKRHGLSLDREDKLKVPYLVQLSPDPLQTGAARFPLETGKTVIGRRDAPTVVHVPLGGAGVQPVHADVTNSGNVLFLKAQGRVLVNGAEEYDAVLHHGDVVTVGTSHVFVCWNKTELEEKKKSKVEGVKQQFMKLETLPPLTSATDPLVEAFVGEFLHKERRHWKGFESAKHQLAAELARVTAVLENVEGGHVDPSQVDVEHLENQRTDCEMGLLDLEQYKMMHTRQIESMFHETHFLFQEANEIAEELEKFLSFELCLVNKGGPGADVPSSGAEGEDGDEEEEKKEDMKAYLDMLNNGLDVDDLDVMQYETFPAEFWVKVVNTSGENPEELWHMLKFKNRLEMMRGMWTTYVQCNRDLLALSKARPPAVDPFYEPPTDSLIGVAYVFLDALSYLVEIHESITVINFKGKLVGELEVELYVTMENNGGQIREAGEEDGEVEFTNEEFVIGDHVGEAMQISITIKSAKGVPRRQCSGVFVSFPFFLMNVPFSTTRCNKATVNPWFNETFSVKQVITEDFIDYLSHNALEIELWGAPESLVKADTGEEAALVFGEEIQIDVSDVVVEDVLEDDDVDIE</sequence>
<name>A0ABQ6N0I2_9STRA</name>
<feature type="compositionally biased region" description="Basic and acidic residues" evidence="1">
    <location>
        <begin position="237"/>
        <end position="259"/>
    </location>
</feature>
<feature type="compositionally biased region" description="Acidic residues" evidence="1">
    <location>
        <begin position="709"/>
        <end position="719"/>
    </location>
</feature>
<protein>
    <recommendedName>
        <fullName evidence="4">C2 domain-containing protein</fullName>
    </recommendedName>
</protein>
<dbReference type="Gene3D" id="2.60.200.20">
    <property type="match status" value="1"/>
</dbReference>
<dbReference type="SUPFAM" id="SSF49562">
    <property type="entry name" value="C2 domain (Calcium/lipid-binding domain, CaLB)"/>
    <property type="match status" value="1"/>
</dbReference>
<keyword evidence="3" id="KW-1185">Reference proteome</keyword>
<feature type="compositionally biased region" description="Basic and acidic residues" evidence="1">
    <location>
        <begin position="308"/>
        <end position="326"/>
    </location>
</feature>
<evidence type="ECO:0000313" key="3">
    <source>
        <dbReference type="Proteomes" id="UP001165060"/>
    </source>
</evidence>
<feature type="compositionally biased region" description="Basic and acidic residues" evidence="1">
    <location>
        <begin position="333"/>
        <end position="355"/>
    </location>
</feature>
<dbReference type="EMBL" id="BRYB01000765">
    <property type="protein sequence ID" value="GMI37214.1"/>
    <property type="molecule type" value="Genomic_DNA"/>
</dbReference>
<organism evidence="2 3">
    <name type="scientific">Tetraparma gracilis</name>
    <dbReference type="NCBI Taxonomy" id="2962635"/>
    <lineage>
        <taxon>Eukaryota</taxon>
        <taxon>Sar</taxon>
        <taxon>Stramenopiles</taxon>
        <taxon>Ochrophyta</taxon>
        <taxon>Bolidophyceae</taxon>
        <taxon>Parmales</taxon>
        <taxon>Triparmaceae</taxon>
        <taxon>Tetraparma</taxon>
    </lineage>
</organism>
<feature type="compositionally biased region" description="Gly residues" evidence="1">
    <location>
        <begin position="263"/>
        <end position="272"/>
    </location>
</feature>
<dbReference type="SUPFAM" id="SSF49879">
    <property type="entry name" value="SMAD/FHA domain"/>
    <property type="match status" value="1"/>
</dbReference>
<reference evidence="2 3" key="1">
    <citation type="journal article" date="2023" name="Commun. Biol.">
        <title>Genome analysis of Parmales, the sister group of diatoms, reveals the evolutionary specialization of diatoms from phago-mixotrophs to photoautotrophs.</title>
        <authorList>
            <person name="Ban H."/>
            <person name="Sato S."/>
            <person name="Yoshikawa S."/>
            <person name="Yamada K."/>
            <person name="Nakamura Y."/>
            <person name="Ichinomiya M."/>
            <person name="Sato N."/>
            <person name="Blanc-Mathieu R."/>
            <person name="Endo H."/>
            <person name="Kuwata A."/>
            <person name="Ogata H."/>
        </authorList>
    </citation>
    <scope>NUCLEOTIDE SEQUENCE [LARGE SCALE GENOMIC DNA]</scope>
</reference>
<dbReference type="SUPFAM" id="SSF52540">
    <property type="entry name" value="P-loop containing nucleoside triphosphate hydrolases"/>
    <property type="match status" value="1"/>
</dbReference>
<feature type="region of interest" description="Disordered" evidence="1">
    <location>
        <begin position="700"/>
        <end position="719"/>
    </location>
</feature>
<evidence type="ECO:0008006" key="4">
    <source>
        <dbReference type="Google" id="ProtNLM"/>
    </source>
</evidence>
<dbReference type="InterPro" id="IPR027417">
    <property type="entry name" value="P-loop_NTPase"/>
</dbReference>
<dbReference type="Proteomes" id="UP001165060">
    <property type="component" value="Unassembled WGS sequence"/>
</dbReference>
<evidence type="ECO:0000256" key="1">
    <source>
        <dbReference type="SAM" id="MobiDB-lite"/>
    </source>
</evidence>
<evidence type="ECO:0000313" key="2">
    <source>
        <dbReference type="EMBL" id="GMI37214.1"/>
    </source>
</evidence>
<feature type="region of interest" description="Disordered" evidence="1">
    <location>
        <begin position="308"/>
        <end position="381"/>
    </location>
</feature>
<feature type="region of interest" description="Disordered" evidence="1">
    <location>
        <begin position="237"/>
        <end position="290"/>
    </location>
</feature>
<dbReference type="InterPro" id="IPR035892">
    <property type="entry name" value="C2_domain_sf"/>
</dbReference>
<comment type="caution">
    <text evidence="2">The sequence shown here is derived from an EMBL/GenBank/DDBJ whole genome shotgun (WGS) entry which is preliminary data.</text>
</comment>
<gene>
    <name evidence="2" type="ORF">TeGR_g8271</name>
</gene>
<dbReference type="InterPro" id="IPR008984">
    <property type="entry name" value="SMAD_FHA_dom_sf"/>
</dbReference>
<proteinExistence type="predicted"/>
<accession>A0ABQ6N0I2</accession>